<evidence type="ECO:0000313" key="3">
    <source>
        <dbReference type="Proteomes" id="UP000594454"/>
    </source>
</evidence>
<dbReference type="OrthoDB" id="6287506at2759"/>
<dbReference type="Gene3D" id="2.60.120.970">
    <property type="match status" value="1"/>
</dbReference>
<evidence type="ECO:0000256" key="1">
    <source>
        <dbReference type="SAM" id="SignalP"/>
    </source>
</evidence>
<gene>
    <name evidence="2" type="ORF">HERILL_LOCUS712</name>
</gene>
<sequence length="311" mass="35458">MVLVIVLRLMVAVGLAFHHGWAASIDYSDDNVSADSAVKTQVVDIQNPDAMNSIFQQFNLSAEQLEQMRRHSNTKSWTAANFDNNNFTDAKALRVYSIRNQIRKVIESVGSAKDTTTYEMSAYPICTQINSTSWKDESNVTVRFAPSLFENEHPNMYLDTAVLRLHKISPIPEHRSESSAACNIEPFLSQIRVTISTMQQSKRFKHKKRRICNTLMLNTTTTGWVTIDVKKAIYIWERTEQQPFTGRGSSNASNRWTVLTGWLTIDVHDEDERQLNAGNYFAPPRCEEQRHGSSAENHLALKVIWKKCSDK</sequence>
<keyword evidence="3" id="KW-1185">Reference proteome</keyword>
<dbReference type="Proteomes" id="UP000594454">
    <property type="component" value="Chromosome 1"/>
</dbReference>
<reference evidence="2 3" key="1">
    <citation type="submission" date="2020-11" db="EMBL/GenBank/DDBJ databases">
        <authorList>
            <person name="Wallbank WR R."/>
            <person name="Pardo Diaz C."/>
            <person name="Kozak K."/>
            <person name="Martin S."/>
            <person name="Jiggins C."/>
            <person name="Moest M."/>
            <person name="Warren A I."/>
            <person name="Generalovic N T."/>
            <person name="Byers J.R.P. K."/>
            <person name="Montejo-Kovacevich G."/>
            <person name="Yen C E."/>
        </authorList>
    </citation>
    <scope>NUCLEOTIDE SEQUENCE [LARGE SCALE GENOMIC DNA]</scope>
</reference>
<keyword evidence="1" id="KW-0732">Signal</keyword>
<name>A0A7R8YLA8_HERIL</name>
<dbReference type="EMBL" id="LR899009">
    <property type="protein sequence ID" value="CAD7077355.1"/>
    <property type="molecule type" value="Genomic_DNA"/>
</dbReference>
<evidence type="ECO:0000313" key="2">
    <source>
        <dbReference type="EMBL" id="CAD7077355.1"/>
    </source>
</evidence>
<dbReference type="InParanoid" id="A0A7R8YLA8"/>
<feature type="chain" id="PRO_5031337035" evidence="1">
    <location>
        <begin position="23"/>
        <end position="311"/>
    </location>
</feature>
<dbReference type="AlphaFoldDB" id="A0A7R8YLA8"/>
<feature type="signal peptide" evidence="1">
    <location>
        <begin position="1"/>
        <end position="22"/>
    </location>
</feature>
<organism evidence="2 3">
    <name type="scientific">Hermetia illucens</name>
    <name type="common">Black soldier fly</name>
    <dbReference type="NCBI Taxonomy" id="343691"/>
    <lineage>
        <taxon>Eukaryota</taxon>
        <taxon>Metazoa</taxon>
        <taxon>Ecdysozoa</taxon>
        <taxon>Arthropoda</taxon>
        <taxon>Hexapoda</taxon>
        <taxon>Insecta</taxon>
        <taxon>Pterygota</taxon>
        <taxon>Neoptera</taxon>
        <taxon>Endopterygota</taxon>
        <taxon>Diptera</taxon>
        <taxon>Brachycera</taxon>
        <taxon>Stratiomyomorpha</taxon>
        <taxon>Stratiomyidae</taxon>
        <taxon>Hermetiinae</taxon>
        <taxon>Hermetia</taxon>
    </lineage>
</organism>
<accession>A0A7R8YLA8</accession>
<dbReference type="FunCoup" id="A0A7R8YLA8">
    <property type="interactions" value="1"/>
</dbReference>
<proteinExistence type="predicted"/>
<protein>
    <submittedName>
        <fullName evidence="2">Uncharacterized protein</fullName>
    </submittedName>
</protein>